<dbReference type="EMBL" id="CADIKK010000002">
    <property type="protein sequence ID" value="CAB3778733.1"/>
    <property type="molecule type" value="Genomic_DNA"/>
</dbReference>
<gene>
    <name evidence="1" type="ORF">LMG28614_00708</name>
</gene>
<proteinExistence type="predicted"/>
<organism evidence="1 2">
    <name type="scientific">Paraburkholderia ultramafica</name>
    <dbReference type="NCBI Taxonomy" id="1544867"/>
    <lineage>
        <taxon>Bacteria</taxon>
        <taxon>Pseudomonadati</taxon>
        <taxon>Pseudomonadota</taxon>
        <taxon>Betaproteobacteria</taxon>
        <taxon>Burkholderiales</taxon>
        <taxon>Burkholderiaceae</taxon>
        <taxon>Paraburkholderia</taxon>
    </lineage>
</organism>
<reference evidence="1 2" key="1">
    <citation type="submission" date="2020-04" db="EMBL/GenBank/DDBJ databases">
        <authorList>
            <person name="De Canck E."/>
        </authorList>
    </citation>
    <scope>NUCLEOTIDE SEQUENCE [LARGE SCALE GENOMIC DNA]</scope>
    <source>
        <strain evidence="1 2">LMG 28614</strain>
    </source>
</reference>
<accession>A0A6S7AUW8</accession>
<keyword evidence="2" id="KW-1185">Reference proteome</keyword>
<name>A0A6S7AUW8_9BURK</name>
<protein>
    <submittedName>
        <fullName evidence="1">Uncharacterized protein</fullName>
    </submittedName>
</protein>
<sequence>MQQITPCFRYPDAGELKMLEALVADTIAAAVATGRSHEQFHGWEVQAWTSESRLVRRAHLRILYRSALWQQADWILDWPRPAGTVH</sequence>
<evidence type="ECO:0000313" key="2">
    <source>
        <dbReference type="Proteomes" id="UP000494365"/>
    </source>
</evidence>
<evidence type="ECO:0000313" key="1">
    <source>
        <dbReference type="EMBL" id="CAB3778733.1"/>
    </source>
</evidence>
<dbReference type="AlphaFoldDB" id="A0A6S7AUW8"/>
<dbReference type="Proteomes" id="UP000494365">
    <property type="component" value="Unassembled WGS sequence"/>
</dbReference>
<dbReference type="RefSeq" id="WP_175148164.1">
    <property type="nucleotide sequence ID" value="NZ_CADIKK010000002.1"/>
</dbReference>